<dbReference type="OrthoDB" id="3381192at2"/>
<dbReference type="AlphaFoldDB" id="A0A221W6S0"/>
<evidence type="ECO:0000313" key="2">
    <source>
        <dbReference type="Proteomes" id="UP000204221"/>
    </source>
</evidence>
<dbReference type="RefSeq" id="WP_093942531.1">
    <property type="nucleotide sequence ID" value="NZ_CP022521.1"/>
</dbReference>
<gene>
    <name evidence="1" type="ORF">AHOG_18690</name>
</gene>
<dbReference type="KEGG" id="ahg:AHOG_18690"/>
<evidence type="ECO:0000313" key="1">
    <source>
        <dbReference type="EMBL" id="ASO21363.1"/>
    </source>
</evidence>
<organism evidence="1 2">
    <name type="scientific">Actinoalloteichus hoggarensis</name>
    <dbReference type="NCBI Taxonomy" id="1470176"/>
    <lineage>
        <taxon>Bacteria</taxon>
        <taxon>Bacillati</taxon>
        <taxon>Actinomycetota</taxon>
        <taxon>Actinomycetes</taxon>
        <taxon>Pseudonocardiales</taxon>
        <taxon>Pseudonocardiaceae</taxon>
        <taxon>Actinoalloteichus</taxon>
    </lineage>
</organism>
<dbReference type="Proteomes" id="UP000204221">
    <property type="component" value="Chromosome"/>
</dbReference>
<keyword evidence="2" id="KW-1185">Reference proteome</keyword>
<reference evidence="1 2" key="1">
    <citation type="submission" date="2017-07" db="EMBL/GenBank/DDBJ databases">
        <title>Complete genome sequence of Actinoalloteichus hoggarensis DSM 45943, type strain of Actinoalloteichus hoggarensis.</title>
        <authorList>
            <person name="Ruckert C."/>
            <person name="Nouioui I."/>
            <person name="Willmese J."/>
            <person name="van Wezel G."/>
            <person name="Klenk H.-P."/>
            <person name="Kalinowski J."/>
            <person name="Zotchev S.B."/>
        </authorList>
    </citation>
    <scope>NUCLEOTIDE SEQUENCE [LARGE SCALE GENOMIC DNA]</scope>
    <source>
        <strain evidence="1 2">DSM 45943</strain>
    </source>
</reference>
<sequence>MTAPPAASPHAPERAAVSARTLRALLRSRRRGRPAATTVAGRIYEGLLYALVPGGLLVQAVLAALDWSRASGSLADPAATGRPAVAAVLICLGLAVRAAAELGPLSVSSTNMTWLFSTPVDRGALLSRRFAATTAAAAALSTALVFGAALAVGIADVDLLWSAVLGASVGVIALSLAVVAQRHRRGPARVARVGMLLAALGGVLAVAAILTTTSTMPLPTPPTPPVAVLAVPALLAAAWSLLAARRATSGIDRGALNEAAEVSGAVRVSVGWLDTSLIADLLEQRRWRRRAVVRSSRLTGRGVATLVRAELRRVLRRRASIGWWAALGLLPYVTAALLPPFWTMPATLVIGYLALGRLSSGLRLTARSAALRRTLPFSDAAIRRTMLVVPAVAALVWGAAVAPAVAGSPWAGTAVTLALVGLAGVLRSAKRPPIDYHTGGTLDPISGAVPVALLVQVFSGPDLVVVAAVLWAAGIGLPFAALLASAAIAWSLWQDHRSTPAA</sequence>
<name>A0A221W6S0_9PSEU</name>
<dbReference type="EMBL" id="CP022521">
    <property type="protein sequence ID" value="ASO21363.1"/>
    <property type="molecule type" value="Genomic_DNA"/>
</dbReference>
<proteinExistence type="predicted"/>
<dbReference type="Pfam" id="PF19814">
    <property type="entry name" value="DUF6297"/>
    <property type="match status" value="1"/>
</dbReference>
<accession>A0A221W6S0</accession>
<protein>
    <submittedName>
        <fullName evidence="1">Uncharacterized protein</fullName>
    </submittedName>
</protein>
<dbReference type="InterPro" id="IPR046264">
    <property type="entry name" value="DUF6297"/>
</dbReference>